<proteinExistence type="predicted"/>
<feature type="transmembrane region" description="Helical" evidence="1">
    <location>
        <begin position="457"/>
        <end position="477"/>
    </location>
</feature>
<comment type="caution">
    <text evidence="2">The sequence shown here is derived from an EMBL/GenBank/DDBJ whole genome shotgun (WGS) entry which is preliminary data.</text>
</comment>
<feature type="transmembrane region" description="Helical" evidence="1">
    <location>
        <begin position="368"/>
        <end position="391"/>
    </location>
</feature>
<feature type="transmembrane region" description="Helical" evidence="1">
    <location>
        <begin position="130"/>
        <end position="152"/>
    </location>
</feature>
<evidence type="ECO:0000313" key="3">
    <source>
        <dbReference type="Proteomes" id="UP000821837"/>
    </source>
</evidence>
<feature type="transmembrane region" description="Helical" evidence="1">
    <location>
        <begin position="6"/>
        <end position="21"/>
    </location>
</feature>
<feature type="transmembrane region" description="Helical" evidence="1">
    <location>
        <begin position="640"/>
        <end position="662"/>
    </location>
</feature>
<feature type="transmembrane region" description="Helical" evidence="1">
    <location>
        <begin position="489"/>
        <end position="512"/>
    </location>
</feature>
<gene>
    <name evidence="2" type="ORF">HPB52_004020</name>
</gene>
<keyword evidence="3" id="KW-1185">Reference proteome</keyword>
<feature type="transmembrane region" description="Helical" evidence="1">
    <location>
        <begin position="582"/>
        <end position="599"/>
    </location>
</feature>
<reference evidence="2" key="1">
    <citation type="journal article" date="2020" name="Cell">
        <title>Large-Scale Comparative Analyses of Tick Genomes Elucidate Their Genetic Diversity and Vector Capacities.</title>
        <authorList>
            <consortium name="Tick Genome and Microbiome Consortium (TIGMIC)"/>
            <person name="Jia N."/>
            <person name="Wang J."/>
            <person name="Shi W."/>
            <person name="Du L."/>
            <person name="Sun Y."/>
            <person name="Zhan W."/>
            <person name="Jiang J.F."/>
            <person name="Wang Q."/>
            <person name="Zhang B."/>
            <person name="Ji P."/>
            <person name="Bell-Sakyi L."/>
            <person name="Cui X.M."/>
            <person name="Yuan T.T."/>
            <person name="Jiang B.G."/>
            <person name="Yang W.F."/>
            <person name="Lam T.T."/>
            <person name="Chang Q.C."/>
            <person name="Ding S.J."/>
            <person name="Wang X.J."/>
            <person name="Zhu J.G."/>
            <person name="Ruan X.D."/>
            <person name="Zhao L."/>
            <person name="Wei J.T."/>
            <person name="Ye R.Z."/>
            <person name="Que T.C."/>
            <person name="Du C.H."/>
            <person name="Zhou Y.H."/>
            <person name="Cheng J.X."/>
            <person name="Dai P.F."/>
            <person name="Guo W.B."/>
            <person name="Han X.H."/>
            <person name="Huang E.J."/>
            <person name="Li L.F."/>
            <person name="Wei W."/>
            <person name="Gao Y.C."/>
            <person name="Liu J.Z."/>
            <person name="Shao H.Z."/>
            <person name="Wang X."/>
            <person name="Wang C.C."/>
            <person name="Yang T.C."/>
            <person name="Huo Q.B."/>
            <person name="Li W."/>
            <person name="Chen H.Y."/>
            <person name="Chen S.E."/>
            <person name="Zhou L.G."/>
            <person name="Ni X.B."/>
            <person name="Tian J.H."/>
            <person name="Sheng Y."/>
            <person name="Liu T."/>
            <person name="Pan Y.S."/>
            <person name="Xia L.Y."/>
            <person name="Li J."/>
            <person name="Zhao F."/>
            <person name="Cao W.C."/>
        </authorList>
    </citation>
    <scope>NUCLEOTIDE SEQUENCE</scope>
    <source>
        <strain evidence="2">Rsan-2018</strain>
    </source>
</reference>
<evidence type="ECO:0000256" key="1">
    <source>
        <dbReference type="SAM" id="Phobius"/>
    </source>
</evidence>
<sequence>MIYLIPFLIVNIVMLGMYFLCRSKAYSTADVALVRTIGHVTLVPPTISACLSAYSSKYLWTVLIWCGGTLKAASNVDLTNAVVGAVNAGVVPPQHAAAAVNWADRLWVFATADVLLGLLPYFGEREYLRGHAAIVAVALVVTVVGLSVRVWLVTLVPPTISACLSAHSSKYLWTVLIWGGGAVKALSNGAFVGVVNQGVNNGAVPPQQAAAAVNWADRLWVFAAADVLLGLLPYFGEREYPRGHAAIVAVALVVTVVGLSVREWLVRLVLNPPVTLVPPSVSACLSAYSSKYLWTLLIWVGGAVKAVSNGQFVGVVDQAVNNGAVPPQQAAAAVNWAGRLWVFAAADVLLGLLPYFGEREYPRGHVAIVAVALVITVAGLCVRVWLVRLVLNPPVTLVPPTISACLSAYASKYLWSVLIWGGGAVKALSNGQFVGVVDQGVNNGAVPPQQAAAAVNWAGRLWVFAAADVLLGLLPYFGEREYPRGHVAIVAVALVVTVAGLCVRVWLVHLMLNPPVTLVPPTVSACLSAYSSKYLWTLLIWGGGAVKALSNGEFVSVVNQGVNNGAVPPQQAAAAVNWADRLWVFATADVLLGLLPYFGEREYPRGHAAIVAVALVITVVGLSVRVWLDRLVLNPPGWRAILLALLGMMVVYCGLAMAWWAVQKQLLKTSSADNSEALVGLHYSKTRLGFRITG</sequence>
<keyword evidence="1" id="KW-1133">Transmembrane helix</keyword>
<evidence type="ECO:0000313" key="2">
    <source>
        <dbReference type="EMBL" id="KAH7943037.1"/>
    </source>
</evidence>
<dbReference type="EMBL" id="JABSTV010001253">
    <property type="protein sequence ID" value="KAH7943037.1"/>
    <property type="molecule type" value="Genomic_DNA"/>
</dbReference>
<name>A0A9D4PIT6_RHISA</name>
<reference evidence="2" key="2">
    <citation type="submission" date="2021-09" db="EMBL/GenBank/DDBJ databases">
        <authorList>
            <person name="Jia N."/>
            <person name="Wang J."/>
            <person name="Shi W."/>
            <person name="Du L."/>
            <person name="Sun Y."/>
            <person name="Zhan W."/>
            <person name="Jiang J."/>
            <person name="Wang Q."/>
            <person name="Zhang B."/>
            <person name="Ji P."/>
            <person name="Sakyi L.B."/>
            <person name="Cui X."/>
            <person name="Yuan T."/>
            <person name="Jiang B."/>
            <person name="Yang W."/>
            <person name="Lam T.T.-Y."/>
            <person name="Chang Q."/>
            <person name="Ding S."/>
            <person name="Wang X."/>
            <person name="Zhu J."/>
            <person name="Ruan X."/>
            <person name="Zhao L."/>
            <person name="Wei J."/>
            <person name="Que T."/>
            <person name="Du C."/>
            <person name="Cheng J."/>
            <person name="Dai P."/>
            <person name="Han X."/>
            <person name="Huang E."/>
            <person name="Gao Y."/>
            <person name="Liu J."/>
            <person name="Shao H."/>
            <person name="Ye R."/>
            <person name="Li L."/>
            <person name="Wei W."/>
            <person name="Wang X."/>
            <person name="Wang C."/>
            <person name="Huo Q."/>
            <person name="Li W."/>
            <person name="Guo W."/>
            <person name="Chen H."/>
            <person name="Chen S."/>
            <person name="Zhou L."/>
            <person name="Zhou L."/>
            <person name="Ni X."/>
            <person name="Tian J."/>
            <person name="Zhou Y."/>
            <person name="Sheng Y."/>
            <person name="Liu T."/>
            <person name="Pan Y."/>
            <person name="Xia L."/>
            <person name="Li J."/>
            <person name="Zhao F."/>
            <person name="Cao W."/>
        </authorList>
    </citation>
    <scope>NUCLEOTIDE SEQUENCE</scope>
    <source>
        <strain evidence="2">Rsan-2018</strain>
        <tissue evidence="2">Larvae</tissue>
    </source>
</reference>
<protein>
    <submittedName>
        <fullName evidence="2">Uncharacterized protein</fullName>
    </submittedName>
</protein>
<keyword evidence="1" id="KW-0812">Transmembrane</keyword>
<keyword evidence="1" id="KW-0472">Membrane</keyword>
<dbReference type="Proteomes" id="UP000821837">
    <property type="component" value="Unassembled WGS sequence"/>
</dbReference>
<feature type="transmembrane region" description="Helical" evidence="1">
    <location>
        <begin position="243"/>
        <end position="261"/>
    </location>
</feature>
<accession>A0A9D4PIT6</accession>
<dbReference type="AlphaFoldDB" id="A0A9D4PIT6"/>
<feature type="transmembrane region" description="Helical" evidence="1">
    <location>
        <begin position="606"/>
        <end position="628"/>
    </location>
</feature>
<organism evidence="2 3">
    <name type="scientific">Rhipicephalus sanguineus</name>
    <name type="common">Brown dog tick</name>
    <name type="synonym">Ixodes sanguineus</name>
    <dbReference type="NCBI Taxonomy" id="34632"/>
    <lineage>
        <taxon>Eukaryota</taxon>
        <taxon>Metazoa</taxon>
        <taxon>Ecdysozoa</taxon>
        <taxon>Arthropoda</taxon>
        <taxon>Chelicerata</taxon>
        <taxon>Arachnida</taxon>
        <taxon>Acari</taxon>
        <taxon>Parasitiformes</taxon>
        <taxon>Ixodida</taxon>
        <taxon>Ixodoidea</taxon>
        <taxon>Ixodidae</taxon>
        <taxon>Rhipicephalinae</taxon>
        <taxon>Rhipicephalus</taxon>
        <taxon>Rhipicephalus</taxon>
    </lineage>
</organism>
<feature type="transmembrane region" description="Helical" evidence="1">
    <location>
        <begin position="336"/>
        <end position="356"/>
    </location>
</feature>